<dbReference type="GO" id="GO:0003677">
    <property type="term" value="F:DNA binding"/>
    <property type="evidence" value="ECO:0007669"/>
    <property type="project" value="UniProtKB-KW"/>
</dbReference>
<gene>
    <name evidence="2" type="ORF">JOF53_005910</name>
</gene>
<name>A0ABS5AKE4_9PSEU</name>
<evidence type="ECO:0000313" key="2">
    <source>
        <dbReference type="EMBL" id="MBP2477038.1"/>
    </source>
</evidence>
<accession>A0ABS5AKE4</accession>
<dbReference type="InterPro" id="IPR036388">
    <property type="entry name" value="WH-like_DNA-bd_sf"/>
</dbReference>
<comment type="caution">
    <text evidence="2">The sequence shown here is derived from an EMBL/GenBank/DDBJ whole genome shotgun (WGS) entry which is preliminary data.</text>
</comment>
<feature type="region of interest" description="Disordered" evidence="1">
    <location>
        <begin position="107"/>
        <end position="140"/>
    </location>
</feature>
<proteinExistence type="predicted"/>
<protein>
    <submittedName>
        <fullName evidence="2">DNA-binding HxlR family transcriptional regulator</fullName>
    </submittedName>
</protein>
<sequence>MGRPIFTGATGSVARALDEIGDPQVLLLVEQLFAGTSDPVELRRGLGMRVELFDPLLARCVEHGFVQRRPRPQAGAIVWEYFATEKAEPLRAVLNALDACGLAWPALGEDSRPRASRSRARHKAGEPDVEPSRVVPFPRR</sequence>
<keyword evidence="2" id="KW-0238">DNA-binding</keyword>
<reference evidence="2 3" key="1">
    <citation type="submission" date="2021-03" db="EMBL/GenBank/DDBJ databases">
        <title>Sequencing the genomes of 1000 actinobacteria strains.</title>
        <authorList>
            <person name="Klenk H.-P."/>
        </authorList>
    </citation>
    <scope>NUCLEOTIDE SEQUENCE [LARGE SCALE GENOMIC DNA]</scope>
    <source>
        <strain evidence="2 3">DSM 44580</strain>
    </source>
</reference>
<dbReference type="Gene3D" id="1.10.10.10">
    <property type="entry name" value="Winged helix-like DNA-binding domain superfamily/Winged helix DNA-binding domain"/>
    <property type="match status" value="1"/>
</dbReference>
<evidence type="ECO:0000313" key="3">
    <source>
        <dbReference type="Proteomes" id="UP001519363"/>
    </source>
</evidence>
<evidence type="ECO:0000256" key="1">
    <source>
        <dbReference type="SAM" id="MobiDB-lite"/>
    </source>
</evidence>
<dbReference type="Proteomes" id="UP001519363">
    <property type="component" value="Unassembled WGS sequence"/>
</dbReference>
<dbReference type="SUPFAM" id="SSF46785">
    <property type="entry name" value="Winged helix' DNA-binding domain"/>
    <property type="match status" value="1"/>
</dbReference>
<dbReference type="EMBL" id="JAGIOO010000001">
    <property type="protein sequence ID" value="MBP2477038.1"/>
    <property type="molecule type" value="Genomic_DNA"/>
</dbReference>
<dbReference type="RefSeq" id="WP_143342955.1">
    <property type="nucleotide sequence ID" value="NZ_JAGIOO010000001.1"/>
</dbReference>
<dbReference type="InterPro" id="IPR036390">
    <property type="entry name" value="WH_DNA-bd_sf"/>
</dbReference>
<organism evidence="2 3">
    <name type="scientific">Crossiella equi</name>
    <dbReference type="NCBI Taxonomy" id="130796"/>
    <lineage>
        <taxon>Bacteria</taxon>
        <taxon>Bacillati</taxon>
        <taxon>Actinomycetota</taxon>
        <taxon>Actinomycetes</taxon>
        <taxon>Pseudonocardiales</taxon>
        <taxon>Pseudonocardiaceae</taxon>
        <taxon>Crossiella</taxon>
    </lineage>
</organism>
<keyword evidence="3" id="KW-1185">Reference proteome</keyword>